<dbReference type="InterPro" id="IPR014001">
    <property type="entry name" value="Helicase_ATP-bd"/>
</dbReference>
<evidence type="ECO:0000256" key="19">
    <source>
        <dbReference type="SAM" id="SignalP"/>
    </source>
</evidence>
<feature type="chain" id="PRO_5017369816" description="ATP-dependent RNA helicase DRS1" evidence="19">
    <location>
        <begin position="22"/>
        <end position="579"/>
    </location>
</feature>
<dbReference type="SMART" id="SM00490">
    <property type="entry name" value="HELICc"/>
    <property type="match status" value="1"/>
</dbReference>
<dbReference type="PANTHER" id="PTHR47959">
    <property type="entry name" value="ATP-DEPENDENT RNA HELICASE RHLE-RELATED"/>
    <property type="match status" value="1"/>
</dbReference>
<evidence type="ECO:0000256" key="2">
    <source>
        <dbReference type="ARBA" id="ARBA00012552"/>
    </source>
</evidence>
<keyword evidence="7 16" id="KW-0067">ATP-binding</keyword>
<evidence type="ECO:0000256" key="9">
    <source>
        <dbReference type="ARBA" id="ARBA00023242"/>
    </source>
</evidence>
<dbReference type="Pfam" id="PF00271">
    <property type="entry name" value="Helicase_C"/>
    <property type="match status" value="1"/>
</dbReference>
<dbReference type="GO" id="GO:0005524">
    <property type="term" value="F:ATP binding"/>
    <property type="evidence" value="ECO:0007669"/>
    <property type="project" value="UniProtKB-KW"/>
</dbReference>
<feature type="compositionally biased region" description="Acidic residues" evidence="18">
    <location>
        <begin position="32"/>
        <end position="49"/>
    </location>
</feature>
<dbReference type="InterPro" id="IPR050079">
    <property type="entry name" value="DEAD_box_RNA_helicase"/>
</dbReference>
<evidence type="ECO:0000256" key="16">
    <source>
        <dbReference type="RuleBase" id="RU000492"/>
    </source>
</evidence>
<comment type="subcellular location">
    <subcellularLocation>
        <location evidence="1">Nucleus</location>
        <location evidence="1">Nucleolus</location>
    </subcellularLocation>
</comment>
<evidence type="ECO:0000256" key="10">
    <source>
        <dbReference type="ARBA" id="ARBA00043881"/>
    </source>
</evidence>
<dbReference type="GO" id="GO:0016787">
    <property type="term" value="F:hydrolase activity"/>
    <property type="evidence" value="ECO:0007669"/>
    <property type="project" value="UniProtKB-KW"/>
</dbReference>
<organism evidence="23 24">
    <name type="scientific">Gigaspora rosea</name>
    <dbReference type="NCBI Taxonomy" id="44941"/>
    <lineage>
        <taxon>Eukaryota</taxon>
        <taxon>Fungi</taxon>
        <taxon>Fungi incertae sedis</taxon>
        <taxon>Mucoromycota</taxon>
        <taxon>Glomeromycotina</taxon>
        <taxon>Glomeromycetes</taxon>
        <taxon>Diversisporales</taxon>
        <taxon>Gigasporaceae</taxon>
        <taxon>Gigaspora</taxon>
    </lineage>
</organism>
<dbReference type="PROSITE" id="PS00039">
    <property type="entry name" value="DEAD_ATP_HELICASE"/>
    <property type="match status" value="1"/>
</dbReference>
<dbReference type="PROSITE" id="PS51194">
    <property type="entry name" value="HELICASE_CTER"/>
    <property type="match status" value="1"/>
</dbReference>
<sequence length="579" mass="66694">MIRNFLLIFLHFFNRHLDVDSFGAGIQCDIYDNEDESDEDDDDQEESSTEEFQNNHEDRDNDSTSESSSEDEYEKQRKKEYFADESETINCNIAESFQTMNLSRPILKGLSQLGFIQPTPIQRQTIPIALMGRDICGGAITGSGKTAAFLVPVMERLLYRPRQTPTVRVLIITPTRELAIQCHSVATKLASFTDTTLCLCVGGLNLKKQEAEIRTRPDVIIATPGRLIDHVRNSPSFTLDTVEILIIDEADRMLEDGFSAELNEIVKNCPKSRQTMLFSATMTDNVDELIRLSLNRPVRLMIDPTKATAVKLIQEFVRVRKHREEDRPSMLVALCKKTFRRKVIIFFKSKAFAHEMKVIFGLLELKAAELHGNLSQEQRMEALEAFRDGKVDFLLATNLASRGLDIKGIETVINYDMPQSYEQYIHRVGRTARAGRDGRSVTFICETDRKLLKKVIKHAAKSQIRRRTIDAKIITKYREKLDKLKNQIKEVIEEEKEEKAMRLAEMEIQKNKNLLMHETEIFSKPARTWFQSKLEKQKSKLVAKKQCETSETNNKRKREKAVKLKSKRDKRAKKSKLKR</sequence>
<evidence type="ECO:0000256" key="5">
    <source>
        <dbReference type="ARBA" id="ARBA00022801"/>
    </source>
</evidence>
<comment type="caution">
    <text evidence="23">The sequence shown here is derived from an EMBL/GenBank/DDBJ whole genome shotgun (WGS) entry which is preliminary data.</text>
</comment>
<comment type="similarity">
    <text evidence="11">Belongs to the DEAD box helicase family. DDX27/DRS1 subfamily.</text>
</comment>
<evidence type="ECO:0000256" key="17">
    <source>
        <dbReference type="SAM" id="Coils"/>
    </source>
</evidence>
<evidence type="ECO:0000256" key="1">
    <source>
        <dbReference type="ARBA" id="ARBA00004604"/>
    </source>
</evidence>
<evidence type="ECO:0000256" key="6">
    <source>
        <dbReference type="ARBA" id="ARBA00022806"/>
    </source>
</evidence>
<dbReference type="EC" id="3.6.4.13" evidence="2"/>
<dbReference type="InterPro" id="IPR000629">
    <property type="entry name" value="RNA-helicase_DEAD-box_CS"/>
</dbReference>
<dbReference type="STRING" id="44941.A0A397UEG5"/>
<dbReference type="CDD" id="cd18787">
    <property type="entry name" value="SF2_C_DEAD"/>
    <property type="match status" value="1"/>
</dbReference>
<dbReference type="InterPro" id="IPR014014">
    <property type="entry name" value="RNA_helicase_DEAD_Q_motif"/>
</dbReference>
<dbReference type="PROSITE" id="PS51195">
    <property type="entry name" value="Q_MOTIF"/>
    <property type="match status" value="1"/>
</dbReference>
<comment type="catalytic activity">
    <reaction evidence="14">
        <text>ATP + H2O = ADP + phosphate + H(+)</text>
        <dbReference type="Rhea" id="RHEA:13065"/>
        <dbReference type="ChEBI" id="CHEBI:15377"/>
        <dbReference type="ChEBI" id="CHEBI:15378"/>
        <dbReference type="ChEBI" id="CHEBI:30616"/>
        <dbReference type="ChEBI" id="CHEBI:43474"/>
        <dbReference type="ChEBI" id="CHEBI:456216"/>
        <dbReference type="EC" id="3.6.4.13"/>
    </reaction>
</comment>
<feature type="region of interest" description="Disordered" evidence="18">
    <location>
        <begin position="32"/>
        <end position="77"/>
    </location>
</feature>
<dbReference type="InterPro" id="IPR001650">
    <property type="entry name" value="Helicase_C-like"/>
</dbReference>
<proteinExistence type="inferred from homology"/>
<dbReference type="GO" id="GO:0006364">
    <property type="term" value="P:rRNA processing"/>
    <property type="evidence" value="ECO:0007669"/>
    <property type="project" value="UniProtKB-ARBA"/>
</dbReference>
<feature type="domain" description="DEAD-box RNA helicase Q" evidence="22">
    <location>
        <begin position="95"/>
        <end position="123"/>
    </location>
</feature>
<name>A0A397UEG5_9GLOM</name>
<evidence type="ECO:0000256" key="8">
    <source>
        <dbReference type="ARBA" id="ARBA00022884"/>
    </source>
</evidence>
<feature type="compositionally biased region" description="Basic residues" evidence="18">
    <location>
        <begin position="555"/>
        <end position="579"/>
    </location>
</feature>
<keyword evidence="19" id="KW-0732">Signal</keyword>
<evidence type="ECO:0000259" key="21">
    <source>
        <dbReference type="PROSITE" id="PS51194"/>
    </source>
</evidence>
<evidence type="ECO:0000313" key="24">
    <source>
        <dbReference type="Proteomes" id="UP000266673"/>
    </source>
</evidence>
<dbReference type="InterPro" id="IPR011545">
    <property type="entry name" value="DEAD/DEAH_box_helicase_dom"/>
</dbReference>
<dbReference type="Pfam" id="PF00270">
    <property type="entry name" value="DEAD"/>
    <property type="match status" value="1"/>
</dbReference>
<dbReference type="SMART" id="SM00487">
    <property type="entry name" value="DEXDc"/>
    <property type="match status" value="1"/>
</dbReference>
<dbReference type="InterPro" id="IPR027417">
    <property type="entry name" value="P-loop_NTPase"/>
</dbReference>
<keyword evidence="4 16" id="KW-0547">Nucleotide-binding</keyword>
<keyword evidence="24" id="KW-1185">Reference proteome</keyword>
<evidence type="ECO:0000256" key="14">
    <source>
        <dbReference type="ARBA" id="ARBA00047984"/>
    </source>
</evidence>
<dbReference type="GO" id="GO:0005829">
    <property type="term" value="C:cytosol"/>
    <property type="evidence" value="ECO:0007669"/>
    <property type="project" value="TreeGrafter"/>
</dbReference>
<evidence type="ECO:0000259" key="20">
    <source>
        <dbReference type="PROSITE" id="PS51192"/>
    </source>
</evidence>
<evidence type="ECO:0000259" key="22">
    <source>
        <dbReference type="PROSITE" id="PS51195"/>
    </source>
</evidence>
<gene>
    <name evidence="23" type="ORF">C2G38_1982642</name>
</gene>
<feature type="region of interest" description="Disordered" evidence="18">
    <location>
        <begin position="538"/>
        <end position="579"/>
    </location>
</feature>
<dbReference type="FunFam" id="3.40.50.300:FF:000842">
    <property type="entry name" value="ATP-dependent RNA helicase DRS1"/>
    <property type="match status" value="1"/>
</dbReference>
<dbReference type="OrthoDB" id="10259843at2759"/>
<keyword evidence="5 16" id="KW-0378">Hydrolase</keyword>
<evidence type="ECO:0000256" key="15">
    <source>
        <dbReference type="PROSITE-ProRule" id="PRU00552"/>
    </source>
</evidence>
<dbReference type="Proteomes" id="UP000266673">
    <property type="component" value="Unassembled WGS sequence"/>
</dbReference>
<evidence type="ECO:0000256" key="18">
    <source>
        <dbReference type="SAM" id="MobiDB-lite"/>
    </source>
</evidence>
<dbReference type="GO" id="GO:0003723">
    <property type="term" value="F:RNA binding"/>
    <property type="evidence" value="ECO:0007669"/>
    <property type="project" value="UniProtKB-KW"/>
</dbReference>
<dbReference type="AlphaFoldDB" id="A0A397UEG5"/>
<evidence type="ECO:0000256" key="3">
    <source>
        <dbReference type="ARBA" id="ARBA00022517"/>
    </source>
</evidence>
<evidence type="ECO:0000256" key="7">
    <source>
        <dbReference type="ARBA" id="ARBA00022840"/>
    </source>
</evidence>
<dbReference type="SUPFAM" id="SSF52540">
    <property type="entry name" value="P-loop containing nucleoside triphosphate hydrolases"/>
    <property type="match status" value="1"/>
</dbReference>
<reference evidence="23 24" key="1">
    <citation type="submission" date="2018-06" db="EMBL/GenBank/DDBJ databases">
        <title>Comparative genomics reveals the genomic features of Rhizophagus irregularis, R. cerebriforme, R. diaphanum and Gigaspora rosea, and their symbiotic lifestyle signature.</title>
        <authorList>
            <person name="Morin E."/>
            <person name="San Clemente H."/>
            <person name="Chen E.C.H."/>
            <person name="De La Providencia I."/>
            <person name="Hainaut M."/>
            <person name="Kuo A."/>
            <person name="Kohler A."/>
            <person name="Murat C."/>
            <person name="Tang N."/>
            <person name="Roy S."/>
            <person name="Loubradou J."/>
            <person name="Henrissat B."/>
            <person name="Grigoriev I.V."/>
            <person name="Corradi N."/>
            <person name="Roux C."/>
            <person name="Martin F.M."/>
        </authorList>
    </citation>
    <scope>NUCLEOTIDE SEQUENCE [LARGE SCALE GENOMIC DNA]</scope>
    <source>
        <strain evidence="23 24">DAOM 194757</strain>
    </source>
</reference>
<feature type="signal peptide" evidence="19">
    <location>
        <begin position="1"/>
        <end position="21"/>
    </location>
</feature>
<accession>A0A397UEG5</accession>
<keyword evidence="9" id="KW-0539">Nucleus</keyword>
<feature type="compositionally biased region" description="Basic and acidic residues" evidence="18">
    <location>
        <begin position="53"/>
        <end position="62"/>
    </location>
</feature>
<dbReference type="CDD" id="cd17947">
    <property type="entry name" value="DEADc_DDX27"/>
    <property type="match status" value="1"/>
</dbReference>
<dbReference type="PANTHER" id="PTHR47959:SF1">
    <property type="entry name" value="ATP-DEPENDENT RNA HELICASE DBPA"/>
    <property type="match status" value="1"/>
</dbReference>
<comment type="function">
    <text evidence="10">ATP-binding RNA helicase involved in ribosome assembly.</text>
</comment>
<evidence type="ECO:0000256" key="12">
    <source>
        <dbReference type="ARBA" id="ARBA00044078"/>
    </source>
</evidence>
<evidence type="ECO:0000313" key="23">
    <source>
        <dbReference type="EMBL" id="RIB08564.1"/>
    </source>
</evidence>
<dbReference type="GO" id="GO:0005730">
    <property type="term" value="C:nucleolus"/>
    <property type="evidence" value="ECO:0007669"/>
    <property type="project" value="UniProtKB-SubCell"/>
</dbReference>
<dbReference type="EMBL" id="QKWP01001494">
    <property type="protein sequence ID" value="RIB08564.1"/>
    <property type="molecule type" value="Genomic_DNA"/>
</dbReference>
<dbReference type="PROSITE" id="PS51192">
    <property type="entry name" value="HELICASE_ATP_BIND_1"/>
    <property type="match status" value="1"/>
</dbReference>
<keyword evidence="17" id="KW-0175">Coiled coil</keyword>
<keyword evidence="3" id="KW-0690">Ribosome biogenesis</keyword>
<protein>
    <recommendedName>
        <fullName evidence="12">ATP-dependent RNA helicase DRS1</fullName>
        <ecNumber evidence="2">3.6.4.13</ecNumber>
    </recommendedName>
    <alternativeName>
        <fullName evidence="13">ATP-dependent RNA helicase drs1</fullName>
    </alternativeName>
</protein>
<evidence type="ECO:0000256" key="4">
    <source>
        <dbReference type="ARBA" id="ARBA00022741"/>
    </source>
</evidence>
<feature type="domain" description="Helicase C-terminal" evidence="21">
    <location>
        <begin position="330"/>
        <end position="481"/>
    </location>
</feature>
<keyword evidence="8" id="KW-0694">RNA-binding</keyword>
<dbReference type="GO" id="GO:0003724">
    <property type="term" value="F:RNA helicase activity"/>
    <property type="evidence" value="ECO:0007669"/>
    <property type="project" value="UniProtKB-EC"/>
</dbReference>
<feature type="coiled-coil region" evidence="17">
    <location>
        <begin position="474"/>
        <end position="509"/>
    </location>
</feature>
<keyword evidence="6 16" id="KW-0347">Helicase</keyword>
<feature type="domain" description="Helicase ATP-binding" evidence="20">
    <location>
        <begin position="126"/>
        <end position="300"/>
    </location>
</feature>
<dbReference type="Gene3D" id="3.40.50.300">
    <property type="entry name" value="P-loop containing nucleotide triphosphate hydrolases"/>
    <property type="match status" value="2"/>
</dbReference>
<evidence type="ECO:0000256" key="13">
    <source>
        <dbReference type="ARBA" id="ARBA00044094"/>
    </source>
</evidence>
<evidence type="ECO:0000256" key="11">
    <source>
        <dbReference type="ARBA" id="ARBA00043999"/>
    </source>
</evidence>
<feature type="short sequence motif" description="Q motif" evidence="15">
    <location>
        <begin position="95"/>
        <end position="123"/>
    </location>
</feature>